<protein>
    <submittedName>
        <fullName evidence="1">Uncharacterized protein</fullName>
    </submittedName>
</protein>
<evidence type="ECO:0000313" key="2">
    <source>
        <dbReference type="Proteomes" id="UP001148662"/>
    </source>
</evidence>
<organism evidence="1 2">
    <name type="scientific">Phlebia brevispora</name>
    <dbReference type="NCBI Taxonomy" id="194682"/>
    <lineage>
        <taxon>Eukaryota</taxon>
        <taxon>Fungi</taxon>
        <taxon>Dikarya</taxon>
        <taxon>Basidiomycota</taxon>
        <taxon>Agaricomycotina</taxon>
        <taxon>Agaricomycetes</taxon>
        <taxon>Polyporales</taxon>
        <taxon>Meruliaceae</taxon>
        <taxon>Phlebia</taxon>
    </lineage>
</organism>
<sequence>MLQSFNSPPPSPLLPQGSPRAPSRGLPLRLPDVANVIVKLRRSRHKDQGREYPIVSSSGEPCTQPSLAGEGVTSARKVPLVEEQRFLCKDGVDLKKLLRMMRVGLLEEAQAIGATVLVEEHWACTVHSPRRDGVYKVDIRYSASAARSNLPDAQQPVALEKAKGIPGLMTVIG</sequence>
<evidence type="ECO:0000313" key="1">
    <source>
        <dbReference type="EMBL" id="KAJ3559385.1"/>
    </source>
</evidence>
<dbReference type="Proteomes" id="UP001148662">
    <property type="component" value="Unassembled WGS sequence"/>
</dbReference>
<dbReference type="EMBL" id="JANHOG010000029">
    <property type="protein sequence ID" value="KAJ3559385.1"/>
    <property type="molecule type" value="Genomic_DNA"/>
</dbReference>
<gene>
    <name evidence="1" type="ORF">NM688_g381</name>
</gene>
<proteinExistence type="predicted"/>
<reference evidence="1" key="1">
    <citation type="submission" date="2022-07" db="EMBL/GenBank/DDBJ databases">
        <title>Genome Sequence of Phlebia brevispora.</title>
        <authorList>
            <person name="Buettner E."/>
        </authorList>
    </citation>
    <scope>NUCLEOTIDE SEQUENCE</scope>
    <source>
        <strain evidence="1">MPL23</strain>
    </source>
</reference>
<keyword evidence="2" id="KW-1185">Reference proteome</keyword>
<comment type="caution">
    <text evidence="1">The sequence shown here is derived from an EMBL/GenBank/DDBJ whole genome shotgun (WGS) entry which is preliminary data.</text>
</comment>
<accession>A0ACC1TEQ7</accession>
<name>A0ACC1TEQ7_9APHY</name>